<keyword evidence="9 11" id="KW-0739">Sodium transport</keyword>
<keyword evidence="4 11" id="KW-0812">Transmembrane</keyword>
<dbReference type="InterPro" id="IPR001304">
    <property type="entry name" value="C-type_lectin-like"/>
</dbReference>
<keyword evidence="7 11" id="KW-0406">Ion transport</keyword>
<evidence type="ECO:0000256" key="1">
    <source>
        <dbReference type="ARBA" id="ARBA00004141"/>
    </source>
</evidence>
<dbReference type="Gene3D" id="1.10.287.770">
    <property type="entry name" value="YojJ-like"/>
    <property type="match status" value="1"/>
</dbReference>
<evidence type="ECO:0000256" key="4">
    <source>
        <dbReference type="ARBA" id="ARBA00022692"/>
    </source>
</evidence>
<dbReference type="SUPFAM" id="SSF56436">
    <property type="entry name" value="C-type lectin-like"/>
    <property type="match status" value="2"/>
</dbReference>
<protein>
    <recommendedName>
        <fullName evidence="13">C-type lectin domain-containing protein</fullName>
    </recommendedName>
</protein>
<evidence type="ECO:0000256" key="5">
    <source>
        <dbReference type="ARBA" id="ARBA00022989"/>
    </source>
</evidence>
<dbReference type="AlphaFoldDB" id="A0AAD9NPP8"/>
<comment type="similarity">
    <text evidence="11">Belongs to the amiloride-sensitive sodium channel (TC 1.A.6) family.</text>
</comment>
<keyword evidence="6" id="KW-0915">Sodium</keyword>
<proteinExistence type="inferred from homology"/>
<dbReference type="CDD" id="cd00037">
    <property type="entry name" value="CLECT"/>
    <property type="match status" value="2"/>
</dbReference>
<evidence type="ECO:0000259" key="13">
    <source>
        <dbReference type="PROSITE" id="PS50041"/>
    </source>
</evidence>
<dbReference type="EMBL" id="JAODUO010000685">
    <property type="protein sequence ID" value="KAK2176081.1"/>
    <property type="molecule type" value="Genomic_DNA"/>
</dbReference>
<evidence type="ECO:0000256" key="9">
    <source>
        <dbReference type="ARBA" id="ARBA00023201"/>
    </source>
</evidence>
<keyword evidence="2 11" id="KW-0813">Transport</keyword>
<dbReference type="GO" id="GO:0005886">
    <property type="term" value="C:plasma membrane"/>
    <property type="evidence" value="ECO:0007669"/>
    <property type="project" value="TreeGrafter"/>
</dbReference>
<evidence type="ECO:0000256" key="11">
    <source>
        <dbReference type="RuleBase" id="RU000679"/>
    </source>
</evidence>
<dbReference type="PRINTS" id="PR01078">
    <property type="entry name" value="AMINACHANNEL"/>
</dbReference>
<keyword evidence="3 11" id="KW-0894">Sodium channel</keyword>
<feature type="domain" description="C-type lectin" evidence="13">
    <location>
        <begin position="296"/>
        <end position="413"/>
    </location>
</feature>
<dbReference type="Gene3D" id="2.60.470.10">
    <property type="entry name" value="Acid-sensing ion channels like domains"/>
    <property type="match status" value="1"/>
</dbReference>
<gene>
    <name evidence="14" type="ORF">NP493_686g01016</name>
</gene>
<keyword evidence="15" id="KW-1185">Reference proteome</keyword>
<name>A0AAD9NPP8_RIDPI</name>
<dbReference type="PANTHER" id="PTHR11690">
    <property type="entry name" value="AMILORIDE-SENSITIVE SODIUM CHANNEL-RELATED"/>
    <property type="match status" value="1"/>
</dbReference>
<evidence type="ECO:0000256" key="7">
    <source>
        <dbReference type="ARBA" id="ARBA00023065"/>
    </source>
</evidence>
<evidence type="ECO:0000256" key="6">
    <source>
        <dbReference type="ARBA" id="ARBA00023053"/>
    </source>
</evidence>
<evidence type="ECO:0000256" key="3">
    <source>
        <dbReference type="ARBA" id="ARBA00022461"/>
    </source>
</evidence>
<evidence type="ECO:0000256" key="12">
    <source>
        <dbReference type="SAM" id="Phobius"/>
    </source>
</evidence>
<keyword evidence="5 12" id="KW-1133">Transmembrane helix</keyword>
<dbReference type="InterPro" id="IPR001873">
    <property type="entry name" value="ENaC"/>
</dbReference>
<dbReference type="GO" id="GO:0015280">
    <property type="term" value="F:ligand-gated sodium channel activity"/>
    <property type="evidence" value="ECO:0007669"/>
    <property type="project" value="TreeGrafter"/>
</dbReference>
<comment type="caution">
    <text evidence="14">The sequence shown here is derived from an EMBL/GenBank/DDBJ whole genome shotgun (WGS) entry which is preliminary data.</text>
</comment>
<keyword evidence="10 11" id="KW-0407">Ion channel</keyword>
<dbReference type="Proteomes" id="UP001209878">
    <property type="component" value="Unassembled WGS sequence"/>
</dbReference>
<dbReference type="Gene3D" id="3.10.100.10">
    <property type="entry name" value="Mannose-Binding Protein A, subunit A"/>
    <property type="match status" value="2"/>
</dbReference>
<organism evidence="14 15">
    <name type="scientific">Ridgeia piscesae</name>
    <name type="common">Tubeworm</name>
    <dbReference type="NCBI Taxonomy" id="27915"/>
    <lineage>
        <taxon>Eukaryota</taxon>
        <taxon>Metazoa</taxon>
        <taxon>Spiralia</taxon>
        <taxon>Lophotrochozoa</taxon>
        <taxon>Annelida</taxon>
        <taxon>Polychaeta</taxon>
        <taxon>Sedentaria</taxon>
        <taxon>Canalipalpata</taxon>
        <taxon>Sabellida</taxon>
        <taxon>Siboglinidae</taxon>
        <taxon>Ridgeia</taxon>
    </lineage>
</organism>
<keyword evidence="8 12" id="KW-0472">Membrane</keyword>
<evidence type="ECO:0000256" key="10">
    <source>
        <dbReference type="ARBA" id="ARBA00023303"/>
    </source>
</evidence>
<dbReference type="Pfam" id="PF00858">
    <property type="entry name" value="ASC"/>
    <property type="match status" value="2"/>
</dbReference>
<dbReference type="InterPro" id="IPR016186">
    <property type="entry name" value="C-type_lectin-like/link_sf"/>
</dbReference>
<accession>A0AAD9NPP8</accession>
<evidence type="ECO:0000313" key="15">
    <source>
        <dbReference type="Proteomes" id="UP001209878"/>
    </source>
</evidence>
<evidence type="ECO:0000313" key="14">
    <source>
        <dbReference type="EMBL" id="KAK2176081.1"/>
    </source>
</evidence>
<dbReference type="Pfam" id="PF00059">
    <property type="entry name" value="Lectin_C"/>
    <property type="match status" value="1"/>
</dbReference>
<comment type="subcellular location">
    <subcellularLocation>
        <location evidence="1">Membrane</location>
        <topology evidence="1">Multi-pass membrane protein</topology>
    </subcellularLocation>
</comment>
<dbReference type="SMART" id="SM00034">
    <property type="entry name" value="CLECT"/>
    <property type="match status" value="2"/>
</dbReference>
<feature type="domain" description="C-type lectin" evidence="13">
    <location>
        <begin position="153"/>
        <end position="269"/>
    </location>
</feature>
<reference evidence="14" key="1">
    <citation type="journal article" date="2023" name="Mol. Biol. Evol.">
        <title>Third-Generation Sequencing Reveals the Adaptive Role of the Epigenome in Three Deep-Sea Polychaetes.</title>
        <authorList>
            <person name="Perez M."/>
            <person name="Aroh O."/>
            <person name="Sun Y."/>
            <person name="Lan Y."/>
            <person name="Juniper S.K."/>
            <person name="Young C.R."/>
            <person name="Angers B."/>
            <person name="Qian P.Y."/>
        </authorList>
    </citation>
    <scope>NUCLEOTIDE SEQUENCE</scope>
    <source>
        <strain evidence="14">R07B-5</strain>
    </source>
</reference>
<dbReference type="InterPro" id="IPR016187">
    <property type="entry name" value="CTDL_fold"/>
</dbReference>
<dbReference type="PROSITE" id="PS50041">
    <property type="entry name" value="C_TYPE_LECTIN_2"/>
    <property type="match status" value="2"/>
</dbReference>
<sequence>MSVKADRQLYTFLTPSDEAGRGERVGPGSVWRGFTDTTTSHGVPHVRRSVGVVKICFWCLITVVCVTALVYHLTMSSIQYFSYDTDVNVALITRRQLTFPAVTICNLNRVKQSAVPENSALSRLIGGDNRKRKKSASSSDCPNGLFKQDGFVYCYWIPSLDNDKTNFEGASGSCEAQAGRLAILDSQRKIDHINQTGLLKSASPSSLWVWLRKEDDPRRSRWVWGDGEEMTSRTLAEDYLMEFPMCTYMADDCTWISEKCSSRQNGMCEKRYGQNSTARCPPIPAYEEVAMFHDGTNNTCYYPVVPEGTYDELNIACVDYSSPMAVIDTDDQMLHLKRHTLCKNGLAVWISLTAVADKNELVWKWNGTRDLGNYDAWKTGYPKTPAGCVVISQVGDGQWQSVECSSQNVPLCERIVVDVTDPSKDTNDNLYPKRRPLMDDFLRTNRMMEILADLPPKSRQNIGYSDLELILDCEFAGSKCYMSDFATFYDTHHGNCYIFNSEWNQTQTPRVQELTGTRYGLTLTLNIGQDDYMKDIESSAGARIVVHPRGRMPFPKDEGVLAAPGQMSIIGIRQFNVFRLPEPYGNCTDTTERNIRRSVFEEVYPVRYSIAACYATCYQSYVIDRCGCADSQYPMEGAAFDYKRVSACNSNDVTEDTCRYHVRVDYTYNRLDCDCPLPCEEIGYTYQTSSSIWPADVHKDIVKRKLATKITRYFGNMTDDAKLWRNLLKVKVYYEDFNYEKIEESPSYSKVSFVSDVGGILGLWIGCSVLSLFEFLELSMDFFMLAVLRVFRRQRKGKTPSAKPTGKSLQPMRKVHVNARVFASVIFR</sequence>
<dbReference type="PANTHER" id="PTHR11690:SF248">
    <property type="entry name" value="PICKPOCKET 17, ISOFORM A"/>
    <property type="match status" value="1"/>
</dbReference>
<evidence type="ECO:0000256" key="2">
    <source>
        <dbReference type="ARBA" id="ARBA00022448"/>
    </source>
</evidence>
<evidence type="ECO:0000256" key="8">
    <source>
        <dbReference type="ARBA" id="ARBA00023136"/>
    </source>
</evidence>
<feature type="transmembrane region" description="Helical" evidence="12">
    <location>
        <begin position="55"/>
        <end position="73"/>
    </location>
</feature>